<dbReference type="GO" id="GO:0005737">
    <property type="term" value="C:cytoplasm"/>
    <property type="evidence" value="ECO:0007669"/>
    <property type="project" value="TreeGrafter"/>
</dbReference>
<dbReference type="GO" id="GO:0008198">
    <property type="term" value="F:ferrous iron binding"/>
    <property type="evidence" value="ECO:0007669"/>
    <property type="project" value="TreeGrafter"/>
</dbReference>
<organism evidence="8 9">
    <name type="scientific">Artemisia annua</name>
    <name type="common">Sweet wormwood</name>
    <dbReference type="NCBI Taxonomy" id="35608"/>
    <lineage>
        <taxon>Eukaryota</taxon>
        <taxon>Viridiplantae</taxon>
        <taxon>Streptophyta</taxon>
        <taxon>Embryophyta</taxon>
        <taxon>Tracheophyta</taxon>
        <taxon>Spermatophyta</taxon>
        <taxon>Magnoliopsida</taxon>
        <taxon>eudicotyledons</taxon>
        <taxon>Gunneridae</taxon>
        <taxon>Pentapetalae</taxon>
        <taxon>asterids</taxon>
        <taxon>campanulids</taxon>
        <taxon>Asterales</taxon>
        <taxon>Asteraceae</taxon>
        <taxon>Asteroideae</taxon>
        <taxon>Anthemideae</taxon>
        <taxon>Artemisiinae</taxon>
        <taxon>Artemisia</taxon>
    </lineage>
</organism>
<evidence type="ECO:0000313" key="8">
    <source>
        <dbReference type="EMBL" id="PWA93228.1"/>
    </source>
</evidence>
<accession>A0A2U1Q5F9</accession>
<dbReference type="PANTHER" id="PTHR16557">
    <property type="entry name" value="ALKYLATED DNA REPAIR PROTEIN ALKB-RELATED"/>
    <property type="match status" value="1"/>
</dbReference>
<dbReference type="GO" id="GO:0035513">
    <property type="term" value="P:oxidative RNA demethylation"/>
    <property type="evidence" value="ECO:0007669"/>
    <property type="project" value="TreeGrafter"/>
</dbReference>
<dbReference type="OrthoDB" id="6614653at2759"/>
<feature type="binding site" evidence="6">
    <location>
        <position position="218"/>
    </location>
    <ligand>
        <name>Fe cation</name>
        <dbReference type="ChEBI" id="CHEBI:24875"/>
        <note>catalytic</note>
    </ligand>
</feature>
<feature type="binding site" evidence="6">
    <location>
        <position position="160"/>
    </location>
    <ligand>
        <name>Fe cation</name>
        <dbReference type="ChEBI" id="CHEBI:24875"/>
        <note>catalytic</note>
    </ligand>
</feature>
<dbReference type="GO" id="GO:0035516">
    <property type="term" value="F:broad specificity oxidative DNA demethylase activity"/>
    <property type="evidence" value="ECO:0007669"/>
    <property type="project" value="TreeGrafter"/>
</dbReference>
<dbReference type="STRING" id="35608.A0A2U1Q5F9"/>
<dbReference type="InterPro" id="IPR027450">
    <property type="entry name" value="AlkB-like"/>
</dbReference>
<proteinExistence type="inferred from homology"/>
<dbReference type="EMBL" id="PKPP01000402">
    <property type="protein sequence ID" value="PWA93228.1"/>
    <property type="molecule type" value="Genomic_DNA"/>
</dbReference>
<keyword evidence="9" id="KW-1185">Reference proteome</keyword>
<evidence type="ECO:0000256" key="4">
    <source>
        <dbReference type="ARBA" id="ARBA00023002"/>
    </source>
</evidence>
<evidence type="ECO:0000259" key="7">
    <source>
        <dbReference type="PROSITE" id="PS51471"/>
    </source>
</evidence>
<feature type="domain" description="Fe2OG dioxygenase" evidence="7">
    <location>
        <begin position="137"/>
        <end position="250"/>
    </location>
</feature>
<dbReference type="GO" id="GO:0035515">
    <property type="term" value="F:oxidative RNA demethylase activity"/>
    <property type="evidence" value="ECO:0007669"/>
    <property type="project" value="TreeGrafter"/>
</dbReference>
<dbReference type="PANTHER" id="PTHR16557:SF10">
    <property type="entry name" value="2-OXOGLUTARATE-DEPENDENT DIOXYGENASE FAMILY PROTEIN"/>
    <property type="match status" value="1"/>
</dbReference>
<sequence>MTRTTEPFSLIIPTNQVCKTLGVTPAENENKVKSSYKVLRPGMILLKNYLSLSDQVEIVHICEELGIGPGGFGQPGYEDGRKLQLQMLCLGRYWDPQTRYSKGYGFKVPQIPDKFISLVETALQDSQTLMNSEDELPWMSPNIGIVNFYTATGRLGIHQDRDESWDSISKGSPVVSISIGDSAEFLYGDKRDVDKLDKVVLESGDILIFGGKSRNVYHGVKAIIPNSAPEVLLKESMLRPGRLNLTFRQY</sequence>
<evidence type="ECO:0000256" key="6">
    <source>
        <dbReference type="PIRSR" id="PIRSR604574-2"/>
    </source>
</evidence>
<keyword evidence="5 6" id="KW-0408">Iron</keyword>
<keyword evidence="2 6" id="KW-0479">Metal-binding</keyword>
<dbReference type="Pfam" id="PF13532">
    <property type="entry name" value="2OG-FeII_Oxy_2"/>
    <property type="match status" value="1"/>
</dbReference>
<dbReference type="PROSITE" id="PS51471">
    <property type="entry name" value="FE2OG_OXY"/>
    <property type="match status" value="1"/>
</dbReference>
<dbReference type="InterPro" id="IPR005123">
    <property type="entry name" value="Oxoglu/Fe-dep_dioxygenase_dom"/>
</dbReference>
<dbReference type="Gene3D" id="2.60.120.590">
    <property type="entry name" value="Alpha-ketoglutarate-dependent dioxygenase AlkB-like"/>
    <property type="match status" value="1"/>
</dbReference>
<name>A0A2U1Q5F9_ARTAN</name>
<protein>
    <submittedName>
        <fullName evidence="8">Oxoglutarate/iron-dependent dioxygenase</fullName>
    </submittedName>
</protein>
<comment type="similarity">
    <text evidence="1">Belongs to the alkB family.</text>
</comment>
<evidence type="ECO:0000256" key="3">
    <source>
        <dbReference type="ARBA" id="ARBA00022964"/>
    </source>
</evidence>
<evidence type="ECO:0000256" key="5">
    <source>
        <dbReference type="ARBA" id="ARBA00023004"/>
    </source>
</evidence>
<reference evidence="8 9" key="1">
    <citation type="journal article" date="2018" name="Mol. Plant">
        <title>The genome of Artemisia annua provides insight into the evolution of Asteraceae family and artemisinin biosynthesis.</title>
        <authorList>
            <person name="Shen Q."/>
            <person name="Zhang L."/>
            <person name="Liao Z."/>
            <person name="Wang S."/>
            <person name="Yan T."/>
            <person name="Shi P."/>
            <person name="Liu M."/>
            <person name="Fu X."/>
            <person name="Pan Q."/>
            <person name="Wang Y."/>
            <person name="Lv Z."/>
            <person name="Lu X."/>
            <person name="Zhang F."/>
            <person name="Jiang W."/>
            <person name="Ma Y."/>
            <person name="Chen M."/>
            <person name="Hao X."/>
            <person name="Li L."/>
            <person name="Tang Y."/>
            <person name="Lv G."/>
            <person name="Zhou Y."/>
            <person name="Sun X."/>
            <person name="Brodelius P.E."/>
            <person name="Rose J.K.C."/>
            <person name="Tang K."/>
        </authorList>
    </citation>
    <scope>NUCLEOTIDE SEQUENCE [LARGE SCALE GENOMIC DNA]</scope>
    <source>
        <strain evidence="9">cv. Huhao1</strain>
        <tissue evidence="8">Leaf</tissue>
    </source>
</reference>
<evidence type="ECO:0000256" key="2">
    <source>
        <dbReference type="ARBA" id="ARBA00022723"/>
    </source>
</evidence>
<feature type="binding site" evidence="6">
    <location>
        <position position="158"/>
    </location>
    <ligand>
        <name>Fe cation</name>
        <dbReference type="ChEBI" id="CHEBI:24875"/>
        <note>catalytic</note>
    </ligand>
</feature>
<dbReference type="InterPro" id="IPR004574">
    <property type="entry name" value="Alkb"/>
</dbReference>
<comment type="caution">
    <text evidence="8">The sequence shown here is derived from an EMBL/GenBank/DDBJ whole genome shotgun (WGS) entry which is preliminary data.</text>
</comment>
<dbReference type="InterPro" id="IPR037151">
    <property type="entry name" value="AlkB-like_sf"/>
</dbReference>
<gene>
    <name evidence="8" type="ORF">CTI12_AA071690</name>
</gene>
<keyword evidence="4" id="KW-0560">Oxidoreductase</keyword>
<keyword evidence="3 8" id="KW-0223">Dioxygenase</keyword>
<dbReference type="Proteomes" id="UP000245207">
    <property type="component" value="Unassembled WGS sequence"/>
</dbReference>
<dbReference type="AlphaFoldDB" id="A0A2U1Q5F9"/>
<comment type="cofactor">
    <cofactor evidence="6">
        <name>Fe(2+)</name>
        <dbReference type="ChEBI" id="CHEBI:29033"/>
    </cofactor>
    <text evidence="6">Binds 1 Fe(2+) ion per subunit.</text>
</comment>
<evidence type="ECO:0000256" key="1">
    <source>
        <dbReference type="ARBA" id="ARBA00007879"/>
    </source>
</evidence>
<evidence type="ECO:0000313" key="9">
    <source>
        <dbReference type="Proteomes" id="UP000245207"/>
    </source>
</evidence>
<dbReference type="SUPFAM" id="SSF51197">
    <property type="entry name" value="Clavaminate synthase-like"/>
    <property type="match status" value="1"/>
</dbReference>